<accession>A0A845B5R2</accession>
<sequence>MARAGADDEAVGRRLDLSEELLAETYDALRRIASRQLSRQTSTPSLNTTMIVHEAWLKLSTSEGSNYADRNHYLATASRAMRQILVDHARRKLADKRGAGAVHVQMDENLVADTATFDSIVTVNEALALLSAHAPELEPVVECRFFAGLTVEETAQALNRSVRTVERQWTRARTYLAEHFVADDAPGPR</sequence>
<dbReference type="InterPro" id="IPR011517">
    <property type="entry name" value="RNA_pol_sigma70_ECF-like"/>
</dbReference>
<dbReference type="OrthoDB" id="128473at2"/>
<comment type="caution">
    <text evidence="2">The sequence shown here is derived from an EMBL/GenBank/DDBJ whole genome shotgun (WGS) entry which is preliminary data.</text>
</comment>
<dbReference type="InterPro" id="IPR013324">
    <property type="entry name" value="RNA_pol_sigma_r3/r4-like"/>
</dbReference>
<gene>
    <name evidence="2" type="ORF">GRI65_14700</name>
</gene>
<dbReference type="InterPro" id="IPR053812">
    <property type="entry name" value="HTH_Sigma70_ECF-like"/>
</dbReference>
<dbReference type="RefSeq" id="WP_160757341.1">
    <property type="nucleotide sequence ID" value="NZ_WTYL01000005.1"/>
</dbReference>
<dbReference type="EMBL" id="WTYL01000005">
    <property type="protein sequence ID" value="MXP45700.1"/>
    <property type="molecule type" value="Genomic_DNA"/>
</dbReference>
<dbReference type="AlphaFoldDB" id="A0A845B5R2"/>
<dbReference type="Proteomes" id="UP000431922">
    <property type="component" value="Unassembled WGS sequence"/>
</dbReference>
<evidence type="ECO:0000259" key="1">
    <source>
        <dbReference type="Pfam" id="PF07638"/>
    </source>
</evidence>
<evidence type="ECO:0000313" key="2">
    <source>
        <dbReference type="EMBL" id="MXP45700.1"/>
    </source>
</evidence>
<dbReference type="InterPro" id="IPR036388">
    <property type="entry name" value="WH-like_DNA-bd_sf"/>
</dbReference>
<feature type="domain" description="RNA polymerase sigma-70 ECF-like HTH" evidence="1">
    <location>
        <begin position="18"/>
        <end position="179"/>
    </location>
</feature>
<dbReference type="SUPFAM" id="SSF88659">
    <property type="entry name" value="Sigma3 and sigma4 domains of RNA polymerase sigma factors"/>
    <property type="match status" value="1"/>
</dbReference>
<dbReference type="Gene3D" id="1.10.10.10">
    <property type="entry name" value="Winged helix-like DNA-binding domain superfamily/Winged helix DNA-binding domain"/>
    <property type="match status" value="1"/>
</dbReference>
<reference evidence="2 3" key="1">
    <citation type="submission" date="2019-12" db="EMBL/GenBank/DDBJ databases">
        <title>Genomic-based taxomic classification of the family Erythrobacteraceae.</title>
        <authorList>
            <person name="Xu L."/>
        </authorList>
    </citation>
    <scope>NUCLEOTIDE SEQUENCE [LARGE SCALE GENOMIC DNA]</scope>
    <source>
        <strain evidence="2 3">KCTC 42453</strain>
    </source>
</reference>
<protein>
    <submittedName>
        <fullName evidence="2">RNA polymerase subunit sigma</fullName>
    </submittedName>
</protein>
<proteinExistence type="predicted"/>
<name>A0A845B5R2_9SPHN</name>
<dbReference type="Pfam" id="PF07638">
    <property type="entry name" value="Sigma70_ECF"/>
    <property type="match status" value="1"/>
</dbReference>
<keyword evidence="3" id="KW-1185">Reference proteome</keyword>
<dbReference type="NCBIfam" id="TIGR02999">
    <property type="entry name" value="Sig-70_X6"/>
    <property type="match status" value="1"/>
</dbReference>
<evidence type="ECO:0000313" key="3">
    <source>
        <dbReference type="Proteomes" id="UP000431922"/>
    </source>
</evidence>
<organism evidence="2 3">
    <name type="scientific">Allopontixanthobacter sediminis</name>
    <dbReference type="NCBI Taxonomy" id="1689985"/>
    <lineage>
        <taxon>Bacteria</taxon>
        <taxon>Pseudomonadati</taxon>
        <taxon>Pseudomonadota</taxon>
        <taxon>Alphaproteobacteria</taxon>
        <taxon>Sphingomonadales</taxon>
        <taxon>Erythrobacteraceae</taxon>
        <taxon>Allopontixanthobacter</taxon>
    </lineage>
</organism>